<dbReference type="RefSeq" id="WP_148580243.1">
    <property type="nucleotide sequence ID" value="NZ_SDKK01000016.1"/>
</dbReference>
<dbReference type="PANTHER" id="PTHR46796:SF15">
    <property type="entry name" value="BLL1074 PROTEIN"/>
    <property type="match status" value="1"/>
</dbReference>
<evidence type="ECO:0000256" key="3">
    <source>
        <dbReference type="ARBA" id="ARBA00023163"/>
    </source>
</evidence>
<evidence type="ECO:0000256" key="1">
    <source>
        <dbReference type="ARBA" id="ARBA00023015"/>
    </source>
</evidence>
<evidence type="ECO:0000256" key="2">
    <source>
        <dbReference type="ARBA" id="ARBA00023125"/>
    </source>
</evidence>
<reference evidence="5 6" key="1">
    <citation type="submission" date="2019-01" db="EMBL/GenBank/DDBJ databases">
        <title>Zoogloea oleivorans genome sequencing and assembly.</title>
        <authorList>
            <person name="Tancsics A."/>
            <person name="Farkas M."/>
            <person name="Kriszt B."/>
            <person name="Maroti G."/>
            <person name="Horvath B."/>
        </authorList>
    </citation>
    <scope>NUCLEOTIDE SEQUENCE [LARGE SCALE GENOMIC DNA]</scope>
    <source>
        <strain evidence="5 6">Buc</strain>
    </source>
</reference>
<evidence type="ECO:0000259" key="4">
    <source>
        <dbReference type="PROSITE" id="PS01124"/>
    </source>
</evidence>
<evidence type="ECO:0000313" key="6">
    <source>
        <dbReference type="Proteomes" id="UP000389128"/>
    </source>
</evidence>
<sequence length="282" mass="30028">MIADGIHLPPPGLADCLSSALVTSLPGGPYILPAALHPVLLVILQGGIVVRRGAGERPLPGLVLCGGTRGVREARAEPGTRIITVPLQPVAVRVLFGLPGGALMEEAVDPAELLDAAGRGALARFVEALPSVAAVRDEVRRLWDLLAALRRGGGRSSDLWVPLPLLAFPADLLAERFGLGPRQFERRFRESYGQPLRGYRQQLRCSRMLGSLRVTVDPAEGWAAIAAAAGYVDQAHLCRDVRRFTGHTPTGLQAGVAGDDPAFWPYRVDPATLARHFGPAGF</sequence>
<dbReference type="OrthoDB" id="9809338at2"/>
<dbReference type="Pfam" id="PF12833">
    <property type="entry name" value="HTH_18"/>
    <property type="match status" value="1"/>
</dbReference>
<dbReference type="GO" id="GO:0003700">
    <property type="term" value="F:DNA-binding transcription factor activity"/>
    <property type="evidence" value="ECO:0007669"/>
    <property type="project" value="InterPro"/>
</dbReference>
<keyword evidence="3" id="KW-0804">Transcription</keyword>
<proteinExistence type="predicted"/>
<comment type="caution">
    <text evidence="5">The sequence shown here is derived from an EMBL/GenBank/DDBJ whole genome shotgun (WGS) entry which is preliminary data.</text>
</comment>
<dbReference type="InterPro" id="IPR018060">
    <property type="entry name" value="HTH_AraC"/>
</dbReference>
<dbReference type="PROSITE" id="PS01124">
    <property type="entry name" value="HTH_ARAC_FAMILY_2"/>
    <property type="match status" value="1"/>
</dbReference>
<evidence type="ECO:0000313" key="5">
    <source>
        <dbReference type="EMBL" id="TYC54826.1"/>
    </source>
</evidence>
<keyword evidence="1" id="KW-0805">Transcription regulation</keyword>
<organism evidence="5 6">
    <name type="scientific">Zoogloea oleivorans</name>
    <dbReference type="NCBI Taxonomy" id="1552750"/>
    <lineage>
        <taxon>Bacteria</taxon>
        <taxon>Pseudomonadati</taxon>
        <taxon>Pseudomonadota</taxon>
        <taxon>Betaproteobacteria</taxon>
        <taxon>Rhodocyclales</taxon>
        <taxon>Zoogloeaceae</taxon>
        <taxon>Zoogloea</taxon>
    </lineage>
</organism>
<feature type="domain" description="HTH araC/xylS-type" evidence="4">
    <location>
        <begin position="173"/>
        <end position="255"/>
    </location>
</feature>
<dbReference type="EMBL" id="SDKK01000016">
    <property type="protein sequence ID" value="TYC54826.1"/>
    <property type="molecule type" value="Genomic_DNA"/>
</dbReference>
<name>A0A6C2CMG3_9RHOO</name>
<dbReference type="PANTHER" id="PTHR46796">
    <property type="entry name" value="HTH-TYPE TRANSCRIPTIONAL ACTIVATOR RHAS-RELATED"/>
    <property type="match status" value="1"/>
</dbReference>
<dbReference type="AlphaFoldDB" id="A0A6C2CMG3"/>
<dbReference type="GO" id="GO:0043565">
    <property type="term" value="F:sequence-specific DNA binding"/>
    <property type="evidence" value="ECO:0007669"/>
    <property type="project" value="InterPro"/>
</dbReference>
<gene>
    <name evidence="5" type="ORF">ETQ85_16810</name>
</gene>
<dbReference type="SMART" id="SM00342">
    <property type="entry name" value="HTH_ARAC"/>
    <property type="match status" value="1"/>
</dbReference>
<accession>A0A6C2CMG3</accession>
<dbReference type="InterPro" id="IPR050204">
    <property type="entry name" value="AraC_XylS_family_regulators"/>
</dbReference>
<dbReference type="Proteomes" id="UP000389128">
    <property type="component" value="Unassembled WGS sequence"/>
</dbReference>
<keyword evidence="6" id="KW-1185">Reference proteome</keyword>
<protein>
    <submittedName>
        <fullName evidence="5">AraC family transcriptional regulator</fullName>
    </submittedName>
</protein>
<keyword evidence="2" id="KW-0238">DNA-binding</keyword>
<dbReference type="Gene3D" id="1.10.10.60">
    <property type="entry name" value="Homeodomain-like"/>
    <property type="match status" value="1"/>
</dbReference>